<dbReference type="InterPro" id="IPR011990">
    <property type="entry name" value="TPR-like_helical_dom_sf"/>
</dbReference>
<feature type="transmembrane region" description="Helical" evidence="1">
    <location>
        <begin position="94"/>
        <end position="112"/>
    </location>
</feature>
<comment type="caution">
    <text evidence="2">The sequence shown here is derived from an EMBL/GenBank/DDBJ whole genome shotgun (WGS) entry which is preliminary data.</text>
</comment>
<evidence type="ECO:0008006" key="4">
    <source>
        <dbReference type="Google" id="ProtNLM"/>
    </source>
</evidence>
<dbReference type="SUPFAM" id="SSF48452">
    <property type="entry name" value="TPR-like"/>
    <property type="match status" value="1"/>
</dbReference>
<sequence length="265" mass="29990">MKLSEDQYEIIEAYLTNELSAADRGLFESDMLANAELREEVDRQRDIRLGLRALGIERALERAKTQYKATVSLAKPELVSDNQTIVRPLVSWRYWAAAASIVVVLGVGYYTYQQTIDRQADIAYAETFTPDPTDELVKDFPTGKFSPAARTQFLDALSKYKAGKYDQVIDQLTTLPADKQTIHYKNYFLGLSYLANKQPTEAIPLLSKAQTAPSAKLRQKAEWFLALAYVKNGQKEKALPMLKRISTDKAHPFYSLAQQVLQKIN</sequence>
<evidence type="ECO:0000256" key="1">
    <source>
        <dbReference type="SAM" id="Phobius"/>
    </source>
</evidence>
<keyword evidence="3" id="KW-1185">Reference proteome</keyword>
<dbReference type="EMBL" id="JBHUOM010000023">
    <property type="protein sequence ID" value="MFD2937112.1"/>
    <property type="molecule type" value="Genomic_DNA"/>
</dbReference>
<evidence type="ECO:0000313" key="2">
    <source>
        <dbReference type="EMBL" id="MFD2937112.1"/>
    </source>
</evidence>
<dbReference type="RefSeq" id="WP_381506580.1">
    <property type="nucleotide sequence ID" value="NZ_JBHUOM010000023.1"/>
</dbReference>
<keyword evidence="1" id="KW-0812">Transmembrane</keyword>
<gene>
    <name evidence="2" type="ORF">ACFS25_25250</name>
</gene>
<reference evidence="3" key="1">
    <citation type="journal article" date="2019" name="Int. J. Syst. Evol. Microbiol.">
        <title>The Global Catalogue of Microorganisms (GCM) 10K type strain sequencing project: providing services to taxonomists for standard genome sequencing and annotation.</title>
        <authorList>
            <consortium name="The Broad Institute Genomics Platform"/>
            <consortium name="The Broad Institute Genome Sequencing Center for Infectious Disease"/>
            <person name="Wu L."/>
            <person name="Ma J."/>
        </authorList>
    </citation>
    <scope>NUCLEOTIDE SEQUENCE [LARGE SCALE GENOMIC DNA]</scope>
    <source>
        <strain evidence="3">KCTC 52490</strain>
    </source>
</reference>
<keyword evidence="1" id="KW-0472">Membrane</keyword>
<name>A0ABW6AP32_9BACT</name>
<accession>A0ABW6AP32</accession>
<dbReference type="Gene3D" id="1.25.40.10">
    <property type="entry name" value="Tetratricopeptide repeat domain"/>
    <property type="match status" value="1"/>
</dbReference>
<keyword evidence="1" id="KW-1133">Transmembrane helix</keyword>
<proteinExistence type="predicted"/>
<protein>
    <recommendedName>
        <fullName evidence="4">Tetratricopeptide repeat protein</fullName>
    </recommendedName>
</protein>
<evidence type="ECO:0000313" key="3">
    <source>
        <dbReference type="Proteomes" id="UP001597512"/>
    </source>
</evidence>
<dbReference type="Proteomes" id="UP001597512">
    <property type="component" value="Unassembled WGS sequence"/>
</dbReference>
<organism evidence="2 3">
    <name type="scientific">Spirosoma flavum</name>
    <dbReference type="NCBI Taxonomy" id="2048557"/>
    <lineage>
        <taxon>Bacteria</taxon>
        <taxon>Pseudomonadati</taxon>
        <taxon>Bacteroidota</taxon>
        <taxon>Cytophagia</taxon>
        <taxon>Cytophagales</taxon>
        <taxon>Cytophagaceae</taxon>
        <taxon>Spirosoma</taxon>
    </lineage>
</organism>